<evidence type="ECO:0000256" key="1">
    <source>
        <dbReference type="ARBA" id="ARBA00022694"/>
    </source>
</evidence>
<name>A0A7C3RCJ6_ARCFL</name>
<dbReference type="Gene3D" id="3.40.1350.10">
    <property type="match status" value="1"/>
</dbReference>
<reference evidence="8" key="1">
    <citation type="journal article" date="2020" name="mSystems">
        <title>Genome- and Community-Level Interaction Insights into Carbon Utilization and Element Cycling Functions of Hydrothermarchaeota in Hydrothermal Sediment.</title>
        <authorList>
            <person name="Zhou Z."/>
            <person name="Liu Y."/>
            <person name="Xu W."/>
            <person name="Pan J."/>
            <person name="Luo Z.H."/>
            <person name="Li M."/>
        </authorList>
    </citation>
    <scope>NUCLEOTIDE SEQUENCE [LARGE SCALE GENOMIC DNA]</scope>
    <source>
        <strain evidence="7">SpSt-12</strain>
        <strain evidence="9">SpSt-38</strain>
        <strain evidence="8">SpSt-87</strain>
    </source>
</reference>
<evidence type="ECO:0000259" key="5">
    <source>
        <dbReference type="Pfam" id="PF01974"/>
    </source>
</evidence>
<dbReference type="GO" id="GO:0005737">
    <property type="term" value="C:cytoplasm"/>
    <property type="evidence" value="ECO:0007669"/>
    <property type="project" value="TreeGrafter"/>
</dbReference>
<keyword evidence="2 4" id="KW-0456">Lyase</keyword>
<dbReference type="InterPro" id="IPR006678">
    <property type="entry name" value="tRNA_intron_Endonuc_N"/>
</dbReference>
<evidence type="ECO:0000259" key="6">
    <source>
        <dbReference type="Pfam" id="PF02778"/>
    </source>
</evidence>
<dbReference type="Pfam" id="PF02778">
    <property type="entry name" value="tRNA_int_endo_N"/>
    <property type="match status" value="2"/>
</dbReference>
<dbReference type="InterPro" id="IPR036167">
    <property type="entry name" value="tRNA_intron_Endo_cat-like_sf"/>
</dbReference>
<feature type="active site" evidence="4">
    <location>
        <position position="285"/>
    </location>
</feature>
<dbReference type="InterPro" id="IPR011856">
    <property type="entry name" value="tRNA_endonuc-like_dom_sf"/>
</dbReference>
<dbReference type="NCBIfam" id="TIGR00324">
    <property type="entry name" value="endA"/>
    <property type="match status" value="1"/>
</dbReference>
<dbReference type="SUPFAM" id="SSF55267">
    <property type="entry name" value="tRNA-intron endonuclease N-terminal domain-like"/>
    <property type="match status" value="2"/>
</dbReference>
<dbReference type="EMBL" id="DSQD01000174">
    <property type="protein sequence ID" value="HGF87857.1"/>
    <property type="molecule type" value="Genomic_DNA"/>
</dbReference>
<organism evidence="8">
    <name type="scientific">Archaeoglobus fulgidus</name>
    <dbReference type="NCBI Taxonomy" id="2234"/>
    <lineage>
        <taxon>Archaea</taxon>
        <taxon>Methanobacteriati</taxon>
        <taxon>Methanobacteriota</taxon>
        <taxon>Archaeoglobi</taxon>
        <taxon>Archaeoglobales</taxon>
        <taxon>Archaeoglobaceae</taxon>
        <taxon>Archaeoglobus</taxon>
    </lineage>
</organism>
<feature type="active site" evidence="4">
    <location>
        <position position="257"/>
    </location>
</feature>
<evidence type="ECO:0000313" key="9">
    <source>
        <dbReference type="EMBL" id="HGF87857.1"/>
    </source>
</evidence>
<evidence type="ECO:0000313" key="8">
    <source>
        <dbReference type="EMBL" id="HFW31700.1"/>
    </source>
</evidence>
<dbReference type="Pfam" id="PF01974">
    <property type="entry name" value="tRNA_int_endo"/>
    <property type="match status" value="1"/>
</dbReference>
<dbReference type="InterPro" id="IPR036740">
    <property type="entry name" value="tRNA_intron_Endonuc_N_sf"/>
</dbReference>
<comment type="function">
    <text evidence="4">Endonuclease that removes tRNA introns. Cleaves pre-tRNA at the 5' and 3' splice sites to release the intron. The products are an intron and two tRNA half-molecules bearing 2',3' cyclic phosphate and 5'-OH termini. Recognizes a pseudosymmetric substrate in which 2 bulged loops of 3 bases are separated by a stem of 4 bp.</text>
</comment>
<feature type="domain" description="tRNA intron endonuclease N-terminal" evidence="6">
    <location>
        <begin position="7"/>
        <end position="42"/>
    </location>
</feature>
<dbReference type="CDD" id="cd22363">
    <property type="entry name" value="tRNA-intron_lyase_C"/>
    <property type="match status" value="1"/>
</dbReference>
<protein>
    <recommendedName>
        <fullName evidence="4">tRNA-splicing endonuclease</fullName>
        <ecNumber evidence="4">4.6.1.16</ecNumber>
    </recommendedName>
    <alternativeName>
        <fullName evidence="4">tRNA-intron endonuclease</fullName>
    </alternativeName>
</protein>
<dbReference type="InterPro" id="IPR006676">
    <property type="entry name" value="tRNA_splic"/>
</dbReference>
<feature type="active site" evidence="4">
    <location>
        <position position="246"/>
    </location>
</feature>
<evidence type="ECO:0000313" key="7">
    <source>
        <dbReference type="EMBL" id="HET21263.1"/>
    </source>
</evidence>
<proteinExistence type="inferred from homology"/>
<dbReference type="AlphaFoldDB" id="A0A7C3RCJ6"/>
<dbReference type="Gene3D" id="3.40.1350.150">
    <property type="match status" value="1"/>
</dbReference>
<dbReference type="InterPro" id="IPR006677">
    <property type="entry name" value="tRNA_intron_Endonuc_cat-like"/>
</dbReference>
<comment type="subunit">
    <text evidence="4">Homodimer.</text>
</comment>
<comment type="similarity">
    <text evidence="4">Belongs to the tRNA-intron endonuclease family. Archaeal long subfamily.</text>
</comment>
<accession>A0A7C3RCJ6</accession>
<evidence type="ECO:0000256" key="2">
    <source>
        <dbReference type="ARBA" id="ARBA00023239"/>
    </source>
</evidence>
<dbReference type="HAMAP" id="MF_01834">
    <property type="entry name" value="EndA_long"/>
    <property type="match status" value="1"/>
</dbReference>
<comment type="caution">
    <text evidence="8">The sequence shown here is derived from an EMBL/GenBank/DDBJ whole genome shotgun (WGS) entry which is preliminary data.</text>
</comment>
<comment type="function">
    <text evidence="3">Endonuclease that removes tRNA introns. Cleaves pre-tRNA at the 5'- and 3'-splice sites to release the intron. The products are an intron and two tRNA half-molecules bearing 2',3' cyclic phosphate and 5'-OH termini. Recognizes a pseudosymmetric substrate in which 2 bulged loops of 3 bases are separated by a stem of 4 bp.</text>
</comment>
<dbReference type="GO" id="GO:0006388">
    <property type="term" value="P:tRNA splicing, via endonucleolytic cleavage and ligation"/>
    <property type="evidence" value="ECO:0007669"/>
    <property type="project" value="UniProtKB-UniRule"/>
</dbReference>
<dbReference type="PANTHER" id="PTHR21227">
    <property type="entry name" value="TRNA-SPLICING ENDONUCLEASE SUBUNIT SEN2"/>
    <property type="match status" value="1"/>
</dbReference>
<dbReference type="EMBL" id="DTLB01000008">
    <property type="protein sequence ID" value="HFW31700.1"/>
    <property type="molecule type" value="Genomic_DNA"/>
</dbReference>
<dbReference type="PANTHER" id="PTHR21227:SF0">
    <property type="entry name" value="TRNA-SPLICING ENDONUCLEASE SUBUNIT SEN2"/>
    <property type="match status" value="1"/>
</dbReference>
<dbReference type="GO" id="GO:0003676">
    <property type="term" value="F:nucleic acid binding"/>
    <property type="evidence" value="ECO:0007669"/>
    <property type="project" value="InterPro"/>
</dbReference>
<comment type="catalytic activity">
    <reaction evidence="4">
        <text>pretRNA = a 3'-half-tRNA molecule with a 5'-OH end + a 5'-half-tRNA molecule with a 2',3'-cyclic phosphate end + an intron with a 2',3'-cyclic phosphate and a 5'-hydroxyl terminus.</text>
        <dbReference type="EC" id="4.6.1.16"/>
    </reaction>
</comment>
<dbReference type="Gene3D" id="3.40.1170.20">
    <property type="entry name" value="tRNA intron endonuclease, N-terminal domain"/>
    <property type="match status" value="1"/>
</dbReference>
<feature type="domain" description="tRNA intron endonuclease catalytic" evidence="5">
    <location>
        <begin position="216"/>
        <end position="292"/>
    </location>
</feature>
<evidence type="ECO:0000256" key="4">
    <source>
        <dbReference type="HAMAP-Rule" id="MF_01834"/>
    </source>
</evidence>
<sequence length="303" mass="35635">MLAGDFAVVKAKKELERRGFGIKRGDKIYLHPLEAVYLQNKGIENFGRLEEVLRWAESKVEDFSTYYFVYEDLRERGNKVKIQGELLLTKKPYLPVSERRIIRMEEIAEKVRNFDELRLAVVDEESEITYFRVYEPEMIGEQREELPEIEGILSGEFVITKRTEIFSRYFYGSEKGEIITLSLIESLYLLEKGKLRLINADKAMLVEIAKEIERNFERKYAVYSDLKRRGFVVKTGFKFGSEFRVYRKVESVDDLPHSEFLVDIADDLRLTDLARAVRLAHSVKKKMVFAFGEKYLCFERVKV</sequence>
<gene>
    <name evidence="4 8" type="primary">endA</name>
    <name evidence="7" type="ORF">ENN70_04060</name>
    <name evidence="9" type="ORF">ENR21_05645</name>
    <name evidence="8" type="ORF">ENW66_01915</name>
</gene>
<dbReference type="InterPro" id="IPR023516">
    <property type="entry name" value="tRNA_splic_arch_long"/>
</dbReference>
<dbReference type="EC" id="4.6.1.16" evidence="4"/>
<evidence type="ECO:0000256" key="3">
    <source>
        <dbReference type="ARBA" id="ARBA00024798"/>
    </source>
</evidence>
<feature type="domain" description="tRNA intron endonuclease N-terminal" evidence="6">
    <location>
        <begin position="150"/>
        <end position="203"/>
    </location>
</feature>
<dbReference type="EMBL" id="DSCQ01000049">
    <property type="protein sequence ID" value="HET21263.1"/>
    <property type="molecule type" value="Genomic_DNA"/>
</dbReference>
<dbReference type="SUPFAM" id="SSF53032">
    <property type="entry name" value="tRNA-intron endonuclease catalytic domain-like"/>
    <property type="match status" value="2"/>
</dbReference>
<keyword evidence="1 4" id="KW-0819">tRNA processing</keyword>
<dbReference type="GO" id="GO:0000213">
    <property type="term" value="F:tRNA-intron lyase activity"/>
    <property type="evidence" value="ECO:0007669"/>
    <property type="project" value="UniProtKB-UniRule"/>
</dbReference>